<name>A0ABT8HLT9_MYCAO</name>
<evidence type="ECO:0000256" key="3">
    <source>
        <dbReference type="ARBA" id="ARBA00022676"/>
    </source>
</evidence>
<dbReference type="InterPro" id="IPR001173">
    <property type="entry name" value="Glyco_trans_2-like"/>
</dbReference>
<keyword evidence="4 8" id="KW-0808">Transferase</keyword>
<proteinExistence type="inferred from homology"/>
<gene>
    <name evidence="8" type="ORF">QYF68_28335</name>
</gene>
<evidence type="ECO:0000256" key="2">
    <source>
        <dbReference type="ARBA" id="ARBA00006739"/>
    </source>
</evidence>
<evidence type="ECO:0000313" key="9">
    <source>
        <dbReference type="Proteomes" id="UP001172687"/>
    </source>
</evidence>
<comment type="pathway">
    <text evidence="1">Cell wall biogenesis; cell wall polysaccharide biosynthesis.</text>
</comment>
<dbReference type="EMBL" id="JAUHTC010000093">
    <property type="protein sequence ID" value="MDN4521701.1"/>
    <property type="molecule type" value="Genomic_DNA"/>
</dbReference>
<keyword evidence="6" id="KW-1133">Transmembrane helix</keyword>
<dbReference type="SUPFAM" id="SSF53448">
    <property type="entry name" value="Nucleotide-diphospho-sugar transferases"/>
    <property type="match status" value="1"/>
</dbReference>
<evidence type="ECO:0000313" key="8">
    <source>
        <dbReference type="EMBL" id="MDN4521701.1"/>
    </source>
</evidence>
<dbReference type="Proteomes" id="UP001172687">
    <property type="component" value="Unassembled WGS sequence"/>
</dbReference>
<feature type="domain" description="Glycosyltransferase 2-like" evidence="7">
    <location>
        <begin position="19"/>
        <end position="140"/>
    </location>
</feature>
<keyword evidence="9" id="KW-1185">Reference proteome</keyword>
<evidence type="ECO:0000256" key="5">
    <source>
        <dbReference type="ARBA" id="ARBA00023316"/>
    </source>
</evidence>
<dbReference type="Pfam" id="PF00535">
    <property type="entry name" value="Glycos_transf_2"/>
    <property type="match status" value="1"/>
</dbReference>
<dbReference type="EC" id="2.4.-.-" evidence="8"/>
<evidence type="ECO:0000256" key="1">
    <source>
        <dbReference type="ARBA" id="ARBA00004776"/>
    </source>
</evidence>
<reference evidence="8" key="1">
    <citation type="submission" date="2023-07" db="EMBL/GenBank/DDBJ databases">
        <title>Degradation of tert-butanol by M. austroafricanum TBA100.</title>
        <authorList>
            <person name="Helbich S."/>
            <person name="Vainshtein Y."/>
        </authorList>
    </citation>
    <scope>NUCLEOTIDE SEQUENCE</scope>
    <source>
        <strain evidence="8">TBA100</strain>
    </source>
</reference>
<dbReference type="InterPro" id="IPR029044">
    <property type="entry name" value="Nucleotide-diphossugar_trans"/>
</dbReference>
<organism evidence="8 9">
    <name type="scientific">Mycolicibacterium austroafricanum</name>
    <name type="common">Mycobacterium austroafricanum</name>
    <dbReference type="NCBI Taxonomy" id="39687"/>
    <lineage>
        <taxon>Bacteria</taxon>
        <taxon>Bacillati</taxon>
        <taxon>Actinomycetota</taxon>
        <taxon>Actinomycetes</taxon>
        <taxon>Mycobacteriales</taxon>
        <taxon>Mycobacteriaceae</taxon>
        <taxon>Mycolicibacterium</taxon>
    </lineage>
</organism>
<dbReference type="PANTHER" id="PTHR43179:SF12">
    <property type="entry name" value="GALACTOFURANOSYLTRANSFERASE GLFT2"/>
    <property type="match status" value="1"/>
</dbReference>
<comment type="similarity">
    <text evidence="2">Belongs to the glycosyltransferase 2 family.</text>
</comment>
<accession>A0ABT8HLT9</accession>
<feature type="transmembrane region" description="Helical" evidence="6">
    <location>
        <begin position="291"/>
        <end position="310"/>
    </location>
</feature>
<evidence type="ECO:0000256" key="6">
    <source>
        <dbReference type="SAM" id="Phobius"/>
    </source>
</evidence>
<keyword evidence="5" id="KW-0961">Cell wall biogenesis/degradation</keyword>
<dbReference type="GO" id="GO:0016757">
    <property type="term" value="F:glycosyltransferase activity"/>
    <property type="evidence" value="ECO:0007669"/>
    <property type="project" value="UniProtKB-KW"/>
</dbReference>
<protein>
    <submittedName>
        <fullName evidence="8">Glycosyltransferase</fullName>
        <ecNumber evidence="8">2.4.-.-</ecNumber>
    </submittedName>
</protein>
<comment type="caution">
    <text evidence="8">The sequence shown here is derived from an EMBL/GenBank/DDBJ whole genome shotgun (WGS) entry which is preliminary data.</text>
</comment>
<evidence type="ECO:0000256" key="4">
    <source>
        <dbReference type="ARBA" id="ARBA00022679"/>
    </source>
</evidence>
<sequence length="317" mass="34224">MTTSAPPGSEPLTTAISISVVICCYTADRRAGLAAAVTAALAQLDDRDELIVVVDGNELLLHDLTASYRQRVTVMANTHRRGLSGARNSGLRAASGNVVVFLDDDAMLRCAALDGVRNAFADPTVVALGGAVHPDWHCGSAPSWFPPEFGWVVGCDYRGLPPDGDEIRNPIGAAMAVRRAELIEIGGFSDRLGRIGALPTGCEETLMGIALRRRDPQARILRRTAFAVSHAVTRERSTLSYFVRRCFHEGRSKAVLTRLCGQRSSLESERAYTTRILPSGMWHARRHPLRMLALPIGLTVTTVGYLLGLIQNSSHGG</sequence>
<keyword evidence="6" id="KW-0812">Transmembrane</keyword>
<evidence type="ECO:0000259" key="7">
    <source>
        <dbReference type="Pfam" id="PF00535"/>
    </source>
</evidence>
<dbReference type="Gene3D" id="3.90.550.10">
    <property type="entry name" value="Spore Coat Polysaccharide Biosynthesis Protein SpsA, Chain A"/>
    <property type="match status" value="1"/>
</dbReference>
<keyword evidence="3 8" id="KW-0328">Glycosyltransferase</keyword>
<dbReference type="RefSeq" id="WP_036376299.1">
    <property type="nucleotide sequence ID" value="NZ_CP070380.1"/>
</dbReference>
<keyword evidence="6" id="KW-0472">Membrane</keyword>
<dbReference type="PANTHER" id="PTHR43179">
    <property type="entry name" value="RHAMNOSYLTRANSFERASE WBBL"/>
    <property type="match status" value="1"/>
</dbReference>